<evidence type="ECO:0000313" key="3">
    <source>
        <dbReference type="Proteomes" id="UP000790347"/>
    </source>
</evidence>
<keyword evidence="1" id="KW-0472">Membrane</keyword>
<keyword evidence="1" id="KW-1133">Transmembrane helix</keyword>
<protein>
    <submittedName>
        <fullName evidence="2">Uncharacterized protein</fullName>
    </submittedName>
</protein>
<feature type="transmembrane region" description="Helical" evidence="1">
    <location>
        <begin position="528"/>
        <end position="549"/>
    </location>
</feature>
<gene>
    <name evidence="2" type="ORF">DERF_009208</name>
</gene>
<keyword evidence="3" id="KW-1185">Reference proteome</keyword>
<feature type="transmembrane region" description="Helical" evidence="1">
    <location>
        <begin position="736"/>
        <end position="758"/>
    </location>
</feature>
<feature type="transmembrane region" description="Helical" evidence="1">
    <location>
        <begin position="605"/>
        <end position="626"/>
    </location>
</feature>
<reference evidence="2" key="2">
    <citation type="journal article" date="2022" name="Res Sq">
        <title>Comparative Genomics Reveals Insights into the Divergent Evolution of Astigmatic Mites and Household Pest Adaptations.</title>
        <authorList>
            <person name="Xiong Q."/>
            <person name="Wan A.T.-Y."/>
            <person name="Liu X.-Y."/>
            <person name="Fung C.S.-H."/>
            <person name="Xiao X."/>
            <person name="Malainual N."/>
            <person name="Hou J."/>
            <person name="Wang L."/>
            <person name="Wang M."/>
            <person name="Yang K."/>
            <person name="Cui Y."/>
            <person name="Leung E."/>
            <person name="Nong W."/>
            <person name="Shin S.-K."/>
            <person name="Au S."/>
            <person name="Jeong K.Y."/>
            <person name="Chew F.T."/>
            <person name="Hui J."/>
            <person name="Leung T.F."/>
            <person name="Tungtrongchitr A."/>
            <person name="Zhong N."/>
            <person name="Liu Z."/>
            <person name="Tsui S."/>
        </authorList>
    </citation>
    <scope>NUCLEOTIDE SEQUENCE</scope>
    <source>
        <strain evidence="2">Derf</strain>
        <tissue evidence="2">Whole organism</tissue>
    </source>
</reference>
<feature type="transmembrane region" description="Helical" evidence="1">
    <location>
        <begin position="162"/>
        <end position="183"/>
    </location>
</feature>
<feature type="transmembrane region" description="Helical" evidence="1">
    <location>
        <begin position="638"/>
        <end position="661"/>
    </location>
</feature>
<evidence type="ECO:0000256" key="1">
    <source>
        <dbReference type="SAM" id="Phobius"/>
    </source>
</evidence>
<feature type="transmembrane region" description="Helical" evidence="1">
    <location>
        <begin position="325"/>
        <end position="347"/>
    </location>
</feature>
<dbReference type="AlphaFoldDB" id="A0A922L0L0"/>
<feature type="transmembrane region" description="Helical" evidence="1">
    <location>
        <begin position="489"/>
        <end position="508"/>
    </location>
</feature>
<feature type="transmembrane region" description="Helical" evidence="1">
    <location>
        <begin position="227"/>
        <end position="247"/>
    </location>
</feature>
<feature type="transmembrane region" description="Helical" evidence="1">
    <location>
        <begin position="295"/>
        <end position="313"/>
    </location>
</feature>
<feature type="transmembrane region" description="Helical" evidence="1">
    <location>
        <begin position="77"/>
        <end position="102"/>
    </location>
</feature>
<proteinExistence type="predicted"/>
<reference evidence="2" key="1">
    <citation type="submission" date="2013-05" db="EMBL/GenBank/DDBJ databases">
        <authorList>
            <person name="Yim A.K.Y."/>
            <person name="Chan T.F."/>
            <person name="Ji K.M."/>
            <person name="Liu X.Y."/>
            <person name="Zhou J.W."/>
            <person name="Li R.Q."/>
            <person name="Yang K.Y."/>
            <person name="Li J."/>
            <person name="Li M."/>
            <person name="Law P.T.W."/>
            <person name="Wu Y.L."/>
            <person name="Cai Z.L."/>
            <person name="Qin H."/>
            <person name="Bao Y."/>
            <person name="Leung R.K.K."/>
            <person name="Ng P.K.S."/>
            <person name="Zou J."/>
            <person name="Zhong X.J."/>
            <person name="Ran P.X."/>
            <person name="Zhong N.S."/>
            <person name="Liu Z.G."/>
            <person name="Tsui S.K.W."/>
        </authorList>
    </citation>
    <scope>NUCLEOTIDE SEQUENCE</scope>
    <source>
        <strain evidence="2">Derf</strain>
        <tissue evidence="2">Whole organism</tissue>
    </source>
</reference>
<accession>A0A922L0L0</accession>
<comment type="caution">
    <text evidence="2">The sequence shown here is derived from an EMBL/GenBank/DDBJ whole genome shotgun (WGS) entry which is preliminary data.</text>
</comment>
<name>A0A922L0L0_DERFA</name>
<evidence type="ECO:0000313" key="2">
    <source>
        <dbReference type="EMBL" id="KAH9510699.1"/>
    </source>
</evidence>
<keyword evidence="1" id="KW-0812">Transmembrane</keyword>
<feature type="transmembrane region" description="Helical" evidence="1">
    <location>
        <begin position="52"/>
        <end position="71"/>
    </location>
</feature>
<dbReference type="EMBL" id="ASGP02000004">
    <property type="protein sequence ID" value="KAH9510699.1"/>
    <property type="molecule type" value="Genomic_DNA"/>
</dbReference>
<dbReference type="Proteomes" id="UP000790347">
    <property type="component" value="Unassembled WGS sequence"/>
</dbReference>
<organism evidence="2 3">
    <name type="scientific">Dermatophagoides farinae</name>
    <name type="common">American house dust mite</name>
    <dbReference type="NCBI Taxonomy" id="6954"/>
    <lineage>
        <taxon>Eukaryota</taxon>
        <taxon>Metazoa</taxon>
        <taxon>Ecdysozoa</taxon>
        <taxon>Arthropoda</taxon>
        <taxon>Chelicerata</taxon>
        <taxon>Arachnida</taxon>
        <taxon>Acari</taxon>
        <taxon>Acariformes</taxon>
        <taxon>Sarcoptiformes</taxon>
        <taxon>Astigmata</taxon>
        <taxon>Psoroptidia</taxon>
        <taxon>Analgoidea</taxon>
        <taxon>Pyroglyphidae</taxon>
        <taxon>Dermatophagoidinae</taxon>
        <taxon>Dermatophagoides</taxon>
    </lineage>
</organism>
<sequence length="870" mass="104158">MIFDNYVRQMIIPLFKLYIQVINPFKRLNYLEQYCRSMIEFDYMTHLTHQVITVYFWLAVLRHWLLVFIPWPKEYRIMFFDIVYLLKMESTTNALFTLLLLAMKAIESTQYKDPDKYSIKLLYKIIFENDTSFFHLPSTNHCRKIYRPDRTPEKLCKRFKQFTWITFKLVQGFLLLIDIITLFWHWQLYYLIWQNSHFFFDNWLFTPFKLLCAEIMLLSVSGGFYSLVNYLLILVMMGFGSIYSSILRLQQLDEYLDDNLKNLSSDDLRNFMVAHTGAVNVIARFNRIYSWPGTAYLLSNIPYNVFLVMSMMFHHSEETLLEILILSLMALQQFIGIFGVHFILTLIPKRIHRKGISKLISLNARAQFRSAYTHLKVINYIQKFHSKNRYGVHYYKLNLVTLNTFIKCLMLYNKGIIMGYHRSGHVQNFSNHLNYYSRFQNISVMEMILTLIRMISHTINPFRSFKHINFYYNCIMQHGKCARWTHQTINLIFYIIIFHHIQLYFIQWSHNYRILLYDIFYIMKLDPILNVLYALLIFVILCFEHAHYFRLNSGRVLKIIINSLDKSDKSYFDLKTNKFFNISIKYRPGRSPANLRKLTIQFEKYIYYLGQLFLLFLTFVNIFWHIQLINSIIENESFYLNNSLIVNVIKILISELMLILLLTSFYSFLNYVRHAGIIVISCCAAGLFKFRQLDEFLVDYFHQLTPYKLRIFFISHTETIRLMFEMNRIYSLPCTVYIFANIPFNVFLIMTTLFAASGKDNIELIMISLMIIQQFIGLFGVHLLIASFSKHIHKKNVPRLLSLNARARFDSFQTHFKVVNFIQKFHTQNRYGPTYYRHGTLSLNTFLKSLIIYQKVIIMVYKIYKNAKQT</sequence>
<feature type="transmembrane region" description="Helical" evidence="1">
    <location>
        <begin position="764"/>
        <end position="785"/>
    </location>
</feature>